<dbReference type="AlphaFoldDB" id="A0A9D3ZGT8"/>
<gene>
    <name evidence="1" type="ORF">J1N35_045179</name>
</gene>
<name>A0A9D3ZGT8_9ROSI</name>
<organism evidence="1 2">
    <name type="scientific">Gossypium stocksii</name>
    <dbReference type="NCBI Taxonomy" id="47602"/>
    <lineage>
        <taxon>Eukaryota</taxon>
        <taxon>Viridiplantae</taxon>
        <taxon>Streptophyta</taxon>
        <taxon>Embryophyta</taxon>
        <taxon>Tracheophyta</taxon>
        <taxon>Spermatophyta</taxon>
        <taxon>Magnoliopsida</taxon>
        <taxon>eudicotyledons</taxon>
        <taxon>Gunneridae</taxon>
        <taxon>Pentapetalae</taxon>
        <taxon>rosids</taxon>
        <taxon>malvids</taxon>
        <taxon>Malvales</taxon>
        <taxon>Malvaceae</taxon>
        <taxon>Malvoideae</taxon>
        <taxon>Gossypium</taxon>
    </lineage>
</organism>
<evidence type="ECO:0000313" key="2">
    <source>
        <dbReference type="Proteomes" id="UP000828251"/>
    </source>
</evidence>
<evidence type="ECO:0000313" key="1">
    <source>
        <dbReference type="EMBL" id="KAH1033005.1"/>
    </source>
</evidence>
<sequence length="70" mass="8047">MKVIRREAIKTWALRKKLGFSVHGDEEEVIEEIMKTEIQRFVLVFMEFVRMVFCGVGGGGLRGVPCFILD</sequence>
<proteinExistence type="predicted"/>
<dbReference type="EMBL" id="JAIQCV010000013">
    <property type="protein sequence ID" value="KAH1033005.1"/>
    <property type="molecule type" value="Genomic_DNA"/>
</dbReference>
<reference evidence="1 2" key="1">
    <citation type="journal article" date="2021" name="Plant Biotechnol. J.">
        <title>Multi-omics assisted identification of the key and species-specific regulatory components of drought-tolerant mechanisms in Gossypium stocksii.</title>
        <authorList>
            <person name="Yu D."/>
            <person name="Ke L."/>
            <person name="Zhang D."/>
            <person name="Wu Y."/>
            <person name="Sun Y."/>
            <person name="Mei J."/>
            <person name="Sun J."/>
            <person name="Sun Y."/>
        </authorList>
    </citation>
    <scope>NUCLEOTIDE SEQUENCE [LARGE SCALE GENOMIC DNA]</scope>
    <source>
        <strain evidence="2">cv. E1</strain>
        <tissue evidence="1">Leaf</tissue>
    </source>
</reference>
<keyword evidence="2" id="KW-1185">Reference proteome</keyword>
<dbReference type="Proteomes" id="UP000828251">
    <property type="component" value="Unassembled WGS sequence"/>
</dbReference>
<comment type="caution">
    <text evidence="1">The sequence shown here is derived from an EMBL/GenBank/DDBJ whole genome shotgun (WGS) entry which is preliminary data.</text>
</comment>
<protein>
    <submittedName>
        <fullName evidence="1">Uncharacterized protein</fullName>
    </submittedName>
</protein>
<accession>A0A9D3ZGT8</accession>